<keyword evidence="5" id="KW-0539">Nucleus</keyword>
<dbReference type="PROSITE" id="PS50811">
    <property type="entry name" value="WRKY"/>
    <property type="match status" value="1"/>
</dbReference>
<feature type="domain" description="WRKY" evidence="7">
    <location>
        <begin position="147"/>
        <end position="206"/>
    </location>
</feature>
<gene>
    <name evidence="8" type="ORF">VNO80_18067</name>
</gene>
<dbReference type="FunFam" id="2.20.25.80:FF:000008">
    <property type="entry name" value="WRKY transcription factor 40"/>
    <property type="match status" value="1"/>
</dbReference>
<evidence type="ECO:0000256" key="6">
    <source>
        <dbReference type="SAM" id="Coils"/>
    </source>
</evidence>
<evidence type="ECO:0000313" key="9">
    <source>
        <dbReference type="Proteomes" id="UP001374584"/>
    </source>
</evidence>
<dbReference type="GO" id="GO:0050832">
    <property type="term" value="P:defense response to fungus"/>
    <property type="evidence" value="ECO:0007669"/>
    <property type="project" value="UniProtKB-ARBA"/>
</dbReference>
<evidence type="ECO:0000256" key="3">
    <source>
        <dbReference type="ARBA" id="ARBA00023125"/>
    </source>
</evidence>
<dbReference type="InterPro" id="IPR003657">
    <property type="entry name" value="WRKY_dom"/>
</dbReference>
<keyword evidence="3" id="KW-0238">DNA-binding</keyword>
<dbReference type="Pfam" id="PF03106">
    <property type="entry name" value="WRKY"/>
    <property type="match status" value="1"/>
</dbReference>
<evidence type="ECO:0000256" key="2">
    <source>
        <dbReference type="ARBA" id="ARBA00023015"/>
    </source>
</evidence>
<accession>A0AAN9MJN1</accession>
<dbReference type="GO" id="GO:0009751">
    <property type="term" value="P:response to salicylic acid"/>
    <property type="evidence" value="ECO:0007669"/>
    <property type="project" value="UniProtKB-ARBA"/>
</dbReference>
<keyword evidence="2" id="KW-0805">Transcription regulation</keyword>
<dbReference type="SMART" id="SM00774">
    <property type="entry name" value="WRKY"/>
    <property type="match status" value="1"/>
</dbReference>
<dbReference type="Proteomes" id="UP001374584">
    <property type="component" value="Unassembled WGS sequence"/>
</dbReference>
<comment type="subcellular location">
    <subcellularLocation>
        <location evidence="1">Nucleus</location>
    </subcellularLocation>
</comment>
<dbReference type="GO" id="GO:0005634">
    <property type="term" value="C:nucleus"/>
    <property type="evidence" value="ECO:0007669"/>
    <property type="project" value="UniProtKB-SubCell"/>
</dbReference>
<comment type="caution">
    <text evidence="8">The sequence shown here is derived from an EMBL/GenBank/DDBJ whole genome shotgun (WGS) entry which is preliminary data.</text>
</comment>
<sequence>MSLNSEANLSSMEPTCVDTSLNLNVIPSSHIDVAGEFLVEELRRLNSENKRLSETLKHVCENYVALQKHVSEFNQLLKNANFDKEEKPSPKRKVDNENWANLFGVNAYTECNSEEETFKRPKQSTTPKASKVFVQTDASDTSLYVRDGYQWRKYGQKVTRDNPSPRAYFKCSYAPGCPVKKKVQRSVEDPSVLVTTYEGEHNHGEHQMEISGKIESPCGGTGSVGCSGSASWMNRSAGRTEALELVHSRVVDMNAQKSWIHQFLVQQMANSLTRDPNFTAALASAISGRFLDDTSMPKR</sequence>
<reference evidence="8 9" key="1">
    <citation type="submission" date="2024-01" db="EMBL/GenBank/DDBJ databases">
        <title>The genomes of 5 underutilized Papilionoideae crops provide insights into root nodulation and disease resistanc.</title>
        <authorList>
            <person name="Jiang F."/>
        </authorList>
    </citation>
    <scope>NUCLEOTIDE SEQUENCE [LARGE SCALE GENOMIC DNA]</scope>
    <source>
        <strain evidence="8">JINMINGXINNONG_FW02</strain>
        <tissue evidence="8">Leaves</tissue>
    </source>
</reference>
<keyword evidence="4" id="KW-0804">Transcription</keyword>
<name>A0AAN9MJN1_PHACN</name>
<proteinExistence type="predicted"/>
<evidence type="ECO:0000259" key="7">
    <source>
        <dbReference type="PROSITE" id="PS50811"/>
    </source>
</evidence>
<protein>
    <recommendedName>
        <fullName evidence="7">WRKY domain-containing protein</fullName>
    </recommendedName>
</protein>
<evidence type="ECO:0000256" key="5">
    <source>
        <dbReference type="ARBA" id="ARBA00023242"/>
    </source>
</evidence>
<dbReference type="GO" id="GO:0002237">
    <property type="term" value="P:response to molecule of bacterial origin"/>
    <property type="evidence" value="ECO:0007669"/>
    <property type="project" value="UniProtKB-ARBA"/>
</dbReference>
<dbReference type="GO" id="GO:0031347">
    <property type="term" value="P:regulation of defense response"/>
    <property type="evidence" value="ECO:0007669"/>
    <property type="project" value="UniProtKB-ARBA"/>
</dbReference>
<keyword evidence="6" id="KW-0175">Coiled coil</keyword>
<dbReference type="InterPro" id="IPR036576">
    <property type="entry name" value="WRKY_dom_sf"/>
</dbReference>
<evidence type="ECO:0000313" key="8">
    <source>
        <dbReference type="EMBL" id="KAK7352643.1"/>
    </source>
</evidence>
<dbReference type="SUPFAM" id="SSF118290">
    <property type="entry name" value="WRKY DNA-binding domain"/>
    <property type="match status" value="1"/>
</dbReference>
<dbReference type="GO" id="GO:0003700">
    <property type="term" value="F:DNA-binding transcription factor activity"/>
    <property type="evidence" value="ECO:0007669"/>
    <property type="project" value="InterPro"/>
</dbReference>
<evidence type="ECO:0000256" key="4">
    <source>
        <dbReference type="ARBA" id="ARBA00023163"/>
    </source>
</evidence>
<dbReference type="PANTHER" id="PTHR31429">
    <property type="entry name" value="WRKY TRANSCRIPTION FACTOR 36-RELATED"/>
    <property type="match status" value="1"/>
</dbReference>
<dbReference type="GO" id="GO:0043565">
    <property type="term" value="F:sequence-specific DNA binding"/>
    <property type="evidence" value="ECO:0007669"/>
    <property type="project" value="InterPro"/>
</dbReference>
<dbReference type="Gene3D" id="2.20.25.80">
    <property type="entry name" value="WRKY domain"/>
    <property type="match status" value="1"/>
</dbReference>
<dbReference type="GO" id="GO:0042742">
    <property type="term" value="P:defense response to bacterium"/>
    <property type="evidence" value="ECO:0007669"/>
    <property type="project" value="UniProtKB-ARBA"/>
</dbReference>
<dbReference type="AlphaFoldDB" id="A0AAN9MJN1"/>
<evidence type="ECO:0000256" key="1">
    <source>
        <dbReference type="ARBA" id="ARBA00004123"/>
    </source>
</evidence>
<keyword evidence="9" id="KW-1185">Reference proteome</keyword>
<dbReference type="InterPro" id="IPR044810">
    <property type="entry name" value="WRKY_plant"/>
</dbReference>
<dbReference type="PANTHER" id="PTHR31429:SF76">
    <property type="entry name" value="WRKY FAMILY TRANSCRIPTION FACTOR-RELATED"/>
    <property type="match status" value="1"/>
</dbReference>
<organism evidence="8 9">
    <name type="scientific">Phaseolus coccineus</name>
    <name type="common">Scarlet runner bean</name>
    <name type="synonym">Phaseolus multiflorus</name>
    <dbReference type="NCBI Taxonomy" id="3886"/>
    <lineage>
        <taxon>Eukaryota</taxon>
        <taxon>Viridiplantae</taxon>
        <taxon>Streptophyta</taxon>
        <taxon>Embryophyta</taxon>
        <taxon>Tracheophyta</taxon>
        <taxon>Spermatophyta</taxon>
        <taxon>Magnoliopsida</taxon>
        <taxon>eudicotyledons</taxon>
        <taxon>Gunneridae</taxon>
        <taxon>Pentapetalae</taxon>
        <taxon>rosids</taxon>
        <taxon>fabids</taxon>
        <taxon>Fabales</taxon>
        <taxon>Fabaceae</taxon>
        <taxon>Papilionoideae</taxon>
        <taxon>50 kb inversion clade</taxon>
        <taxon>NPAAA clade</taxon>
        <taxon>indigoferoid/millettioid clade</taxon>
        <taxon>Phaseoleae</taxon>
        <taxon>Phaseolus</taxon>
    </lineage>
</organism>
<dbReference type="EMBL" id="JAYMYR010000007">
    <property type="protein sequence ID" value="KAK7352643.1"/>
    <property type="molecule type" value="Genomic_DNA"/>
</dbReference>
<feature type="coiled-coil region" evidence="6">
    <location>
        <begin position="35"/>
        <end position="62"/>
    </location>
</feature>